<dbReference type="EMBL" id="LAZR01013255">
    <property type="protein sequence ID" value="KKM22811.1"/>
    <property type="molecule type" value="Genomic_DNA"/>
</dbReference>
<comment type="caution">
    <text evidence="1">The sequence shown here is derived from an EMBL/GenBank/DDBJ whole genome shotgun (WGS) entry which is preliminary data.</text>
</comment>
<organism evidence="1">
    <name type="scientific">marine sediment metagenome</name>
    <dbReference type="NCBI Taxonomy" id="412755"/>
    <lineage>
        <taxon>unclassified sequences</taxon>
        <taxon>metagenomes</taxon>
        <taxon>ecological metagenomes</taxon>
    </lineage>
</organism>
<evidence type="ECO:0000313" key="1">
    <source>
        <dbReference type="EMBL" id="KKM22811.1"/>
    </source>
</evidence>
<gene>
    <name evidence="1" type="ORF">LCGC14_1621530</name>
</gene>
<name>A0A0F9I5C4_9ZZZZ</name>
<reference evidence="1" key="1">
    <citation type="journal article" date="2015" name="Nature">
        <title>Complex archaea that bridge the gap between prokaryotes and eukaryotes.</title>
        <authorList>
            <person name="Spang A."/>
            <person name="Saw J.H."/>
            <person name="Jorgensen S.L."/>
            <person name="Zaremba-Niedzwiedzka K."/>
            <person name="Martijn J."/>
            <person name="Lind A.E."/>
            <person name="van Eijk R."/>
            <person name="Schleper C."/>
            <person name="Guy L."/>
            <person name="Ettema T.J."/>
        </authorList>
    </citation>
    <scope>NUCLEOTIDE SEQUENCE</scope>
</reference>
<protein>
    <submittedName>
        <fullName evidence="1">Uncharacterized protein</fullName>
    </submittedName>
</protein>
<proteinExistence type="predicted"/>
<accession>A0A0F9I5C4</accession>
<sequence length="172" mass="19086">MGKSSGLAILALLVGIGGLGLGAYSYFIFSGQIADLTDQFAERAVIDMWYAENLEDWTPSVVDSNESVITVNFQVNAGEKVYFLFITRAIIYSNIVETYMRFTFNIDGVILNKPYTIAGGRNIDETWVYIPVALQYSIASLTAGNHSVSAMVLKEYASNFIRQSTFLVQTYI</sequence>
<dbReference type="AlphaFoldDB" id="A0A0F9I5C4"/>